<proteinExistence type="predicted"/>
<organism evidence="1 2">
    <name type="scientific">Pyrenophora tritici-repentis</name>
    <dbReference type="NCBI Taxonomy" id="45151"/>
    <lineage>
        <taxon>Eukaryota</taxon>
        <taxon>Fungi</taxon>
        <taxon>Dikarya</taxon>
        <taxon>Ascomycota</taxon>
        <taxon>Pezizomycotina</taxon>
        <taxon>Dothideomycetes</taxon>
        <taxon>Pleosporomycetidae</taxon>
        <taxon>Pleosporales</taxon>
        <taxon>Pleosporineae</taxon>
        <taxon>Pleosporaceae</taxon>
        <taxon>Pyrenophora</taxon>
    </lineage>
</organism>
<dbReference type="EMBL" id="NRDI02000013">
    <property type="protein sequence ID" value="KAI1511665.1"/>
    <property type="molecule type" value="Genomic_DNA"/>
</dbReference>
<sequence length="267" mass="30272">MTSYEPDHFSMNAQLTYDKAVAKGKRLRAAMLNGDSPGSHFLDHQQLAQHNYSRSTISHLVSFPLVHNIIAELGQGSHNLPVQVTYNQESVVGDKEYTKLYATFRNVVDRPNGFLVATENTKYDRPTQPEVLNYWSDIAFLAWTEPVADEEKRGGDLNYVLRWTITNRDTVVVTSKLLTDYRAEEEEDEEWVPVWPGISFDADSEQAHALLGTPNGSGVAWLLVQHKRQLGHKVVKKVTLFYTIRNVGTLPQECQPNLLFWIGEVGE</sequence>
<protein>
    <submittedName>
        <fullName evidence="1">Uncharacterized protein</fullName>
    </submittedName>
</protein>
<name>A0A2W1GW26_9PLEO</name>
<accession>A0A2W1GW26</accession>
<evidence type="ECO:0000313" key="1">
    <source>
        <dbReference type="EMBL" id="KAI1511665.1"/>
    </source>
</evidence>
<keyword evidence="2" id="KW-1185">Reference proteome</keyword>
<dbReference type="AlphaFoldDB" id="A0A2W1GW26"/>
<evidence type="ECO:0000313" key="2">
    <source>
        <dbReference type="Proteomes" id="UP000249757"/>
    </source>
</evidence>
<gene>
    <name evidence="1" type="ORF">Ptr86124_009309</name>
</gene>
<dbReference type="Proteomes" id="UP000249757">
    <property type="component" value="Unassembled WGS sequence"/>
</dbReference>
<dbReference type="OrthoDB" id="5337308at2759"/>
<reference evidence="2" key="1">
    <citation type="journal article" date="2022" name="Microb. Genom.">
        <title>A global pangenome for the wheat fungal pathogen Pyrenophora tritici-repentis and prediction of effector protein structural homology.</title>
        <authorList>
            <person name="Moolhuijzen P.M."/>
            <person name="See P.T."/>
            <person name="Shi G."/>
            <person name="Powell H.R."/>
            <person name="Cockram J."/>
            <person name="Jorgensen L.N."/>
            <person name="Benslimane H."/>
            <person name="Strelkov S.E."/>
            <person name="Turner J."/>
            <person name="Liu Z."/>
            <person name="Moffat C.S."/>
        </authorList>
    </citation>
    <scope>NUCLEOTIDE SEQUENCE [LARGE SCALE GENOMIC DNA]</scope>
</reference>
<comment type="caution">
    <text evidence="1">The sequence shown here is derived from an EMBL/GenBank/DDBJ whole genome shotgun (WGS) entry which is preliminary data.</text>
</comment>